<dbReference type="InterPro" id="IPR036291">
    <property type="entry name" value="NAD(P)-bd_dom_sf"/>
</dbReference>
<keyword evidence="5 9" id="KW-0560">Oxidoreductase</keyword>
<accession>A0A5Q2MZL3</accession>
<comment type="function">
    <text evidence="9">Catalyzes the NADPH-dependent rearrangement and reduction of 1-deoxy-D-xylulose-5-phosphate (DXP) to 2-C-methyl-D-erythritol 4-phosphate (MEP).</text>
</comment>
<evidence type="ECO:0000256" key="9">
    <source>
        <dbReference type="HAMAP-Rule" id="MF_00183"/>
    </source>
</evidence>
<feature type="binding site" evidence="9">
    <location>
        <position position="218"/>
    </location>
    <ligand>
        <name>1-deoxy-D-xylulose 5-phosphate</name>
        <dbReference type="ChEBI" id="CHEBI:57792"/>
    </ligand>
</feature>
<evidence type="ECO:0000256" key="6">
    <source>
        <dbReference type="ARBA" id="ARBA00023211"/>
    </source>
</evidence>
<dbReference type="HAMAP" id="MF_00183">
    <property type="entry name" value="DXP_reductoisom"/>
    <property type="match status" value="1"/>
</dbReference>
<feature type="binding site" evidence="9">
    <location>
        <position position="152"/>
    </location>
    <ligand>
        <name>Mn(2+)</name>
        <dbReference type="ChEBI" id="CHEBI:29035"/>
    </ligand>
</feature>
<dbReference type="NCBIfam" id="TIGR00243">
    <property type="entry name" value="Dxr"/>
    <property type="match status" value="1"/>
</dbReference>
<feature type="binding site" evidence="9">
    <location>
        <position position="128"/>
    </location>
    <ligand>
        <name>NADPH</name>
        <dbReference type="ChEBI" id="CHEBI:57783"/>
    </ligand>
</feature>
<feature type="binding site" evidence="9">
    <location>
        <position position="154"/>
    </location>
    <ligand>
        <name>Mn(2+)</name>
        <dbReference type="ChEBI" id="CHEBI:29035"/>
    </ligand>
</feature>
<evidence type="ECO:0000313" key="13">
    <source>
        <dbReference type="EMBL" id="QGG48208.1"/>
    </source>
</evidence>
<comment type="cofactor">
    <cofactor evidence="9">
        <name>Mg(2+)</name>
        <dbReference type="ChEBI" id="CHEBI:18420"/>
    </cofactor>
    <cofactor evidence="9">
        <name>Mn(2+)</name>
        <dbReference type="ChEBI" id="CHEBI:29035"/>
    </cofactor>
</comment>
<dbReference type="KEGG" id="hcv:FTV88_2110"/>
<protein>
    <recommendedName>
        <fullName evidence="9">1-deoxy-D-xylulose 5-phosphate reductoisomerase</fullName>
        <shortName evidence="9">DXP reductoisomerase</shortName>
        <ecNumber evidence="9">1.1.1.267</ecNumber>
    </recommendedName>
    <alternativeName>
        <fullName evidence="9">1-deoxyxylulose-5-phosphate reductoisomerase</fullName>
    </alternativeName>
    <alternativeName>
        <fullName evidence="9">2-C-methyl-D-erythritol 4-phosphate synthase</fullName>
    </alternativeName>
</protein>
<dbReference type="InterPro" id="IPR036169">
    <property type="entry name" value="DXPR_C_sf"/>
</dbReference>
<comment type="similarity">
    <text evidence="2 9">Belongs to the DXR family.</text>
</comment>
<feature type="domain" description="DXP reductoisomerase C-terminal" evidence="12">
    <location>
        <begin position="262"/>
        <end position="378"/>
    </location>
</feature>
<keyword evidence="6 9" id="KW-0464">Manganese</keyword>
<evidence type="ECO:0000256" key="7">
    <source>
        <dbReference type="ARBA" id="ARBA00023229"/>
    </source>
</evidence>
<feature type="binding site" evidence="9">
    <location>
        <position position="13"/>
    </location>
    <ligand>
        <name>NADPH</name>
        <dbReference type="ChEBI" id="CHEBI:57783"/>
    </ligand>
</feature>
<evidence type="ECO:0000259" key="10">
    <source>
        <dbReference type="Pfam" id="PF02670"/>
    </source>
</evidence>
<dbReference type="Proteomes" id="UP000366051">
    <property type="component" value="Chromosome"/>
</dbReference>
<feature type="domain" description="1-deoxy-D-xylulose 5-phosphate reductoisomerase N-terminal" evidence="10">
    <location>
        <begin position="6"/>
        <end position="134"/>
    </location>
</feature>
<dbReference type="GO" id="GO:0070402">
    <property type="term" value="F:NADPH binding"/>
    <property type="evidence" value="ECO:0007669"/>
    <property type="project" value="InterPro"/>
</dbReference>
<keyword evidence="14" id="KW-1185">Reference proteome</keyword>
<dbReference type="AlphaFoldDB" id="A0A5Q2MZL3"/>
<feature type="domain" description="1-deoxy-D-xylulose 5-phosphate reductoisomerase C-terminal" evidence="11">
    <location>
        <begin position="148"/>
        <end position="230"/>
    </location>
</feature>
<dbReference type="GO" id="GO:0030145">
    <property type="term" value="F:manganese ion binding"/>
    <property type="evidence" value="ECO:0007669"/>
    <property type="project" value="TreeGrafter"/>
</dbReference>
<dbReference type="InterPro" id="IPR013512">
    <property type="entry name" value="DXP_reductoisomerase_N"/>
</dbReference>
<feature type="binding site" evidence="9">
    <location>
        <position position="127"/>
    </location>
    <ligand>
        <name>1-deoxy-D-xylulose 5-phosphate</name>
        <dbReference type="ChEBI" id="CHEBI:57792"/>
    </ligand>
</feature>
<dbReference type="Pfam" id="PF13288">
    <property type="entry name" value="DXPR_C"/>
    <property type="match status" value="1"/>
</dbReference>
<evidence type="ECO:0000256" key="2">
    <source>
        <dbReference type="ARBA" id="ARBA00006825"/>
    </source>
</evidence>
<feature type="binding site" evidence="9">
    <location>
        <position position="177"/>
    </location>
    <ligand>
        <name>1-deoxy-D-xylulose 5-phosphate</name>
        <dbReference type="ChEBI" id="CHEBI:57792"/>
    </ligand>
</feature>
<keyword evidence="13" id="KW-0413">Isomerase</keyword>
<name>A0A5Q2MZL3_9FIRM</name>
<dbReference type="InterPro" id="IPR003821">
    <property type="entry name" value="DXP_reductoisomerase"/>
</dbReference>
<evidence type="ECO:0000256" key="1">
    <source>
        <dbReference type="ARBA" id="ARBA00005094"/>
    </source>
</evidence>
<evidence type="ECO:0000259" key="11">
    <source>
        <dbReference type="Pfam" id="PF08436"/>
    </source>
</evidence>
<evidence type="ECO:0000256" key="3">
    <source>
        <dbReference type="ARBA" id="ARBA00022723"/>
    </source>
</evidence>
<feature type="binding site" evidence="9">
    <location>
        <position position="153"/>
    </location>
    <ligand>
        <name>1-deoxy-D-xylulose 5-phosphate</name>
        <dbReference type="ChEBI" id="CHEBI:57792"/>
    </ligand>
</feature>
<dbReference type="GO" id="GO:0030604">
    <property type="term" value="F:1-deoxy-D-xylulose-5-phosphate reductoisomerase activity"/>
    <property type="evidence" value="ECO:0007669"/>
    <property type="project" value="UniProtKB-UniRule"/>
</dbReference>
<dbReference type="EMBL" id="CP045875">
    <property type="protein sequence ID" value="QGG48208.1"/>
    <property type="molecule type" value="Genomic_DNA"/>
</dbReference>
<dbReference type="Gene3D" id="1.10.1740.10">
    <property type="match status" value="1"/>
</dbReference>
<dbReference type="FunFam" id="3.40.50.720:FF:000045">
    <property type="entry name" value="1-deoxy-D-xylulose 5-phosphate reductoisomerase"/>
    <property type="match status" value="1"/>
</dbReference>
<feature type="binding site" evidence="9">
    <location>
        <position position="126"/>
    </location>
    <ligand>
        <name>NADPH</name>
        <dbReference type="ChEBI" id="CHEBI:57783"/>
    </ligand>
</feature>
<feature type="binding site" evidence="9">
    <location>
        <position position="200"/>
    </location>
    <ligand>
        <name>1-deoxy-D-xylulose 5-phosphate</name>
        <dbReference type="ChEBI" id="CHEBI:57792"/>
    </ligand>
</feature>
<organism evidence="13 14">
    <name type="scientific">Heliorestis convoluta</name>
    <dbReference type="NCBI Taxonomy" id="356322"/>
    <lineage>
        <taxon>Bacteria</taxon>
        <taxon>Bacillati</taxon>
        <taxon>Bacillota</taxon>
        <taxon>Clostridia</taxon>
        <taxon>Eubacteriales</taxon>
        <taxon>Heliobacteriaceae</taxon>
        <taxon>Heliorestis</taxon>
    </lineage>
</organism>
<dbReference type="NCBIfam" id="NF009114">
    <property type="entry name" value="PRK12464.1"/>
    <property type="match status" value="1"/>
</dbReference>
<dbReference type="GO" id="GO:0051484">
    <property type="term" value="P:isopentenyl diphosphate biosynthetic process, methylerythritol 4-phosphate pathway involved in terpenoid biosynthetic process"/>
    <property type="evidence" value="ECO:0007669"/>
    <property type="project" value="UniProtKB-ARBA"/>
</dbReference>
<evidence type="ECO:0000256" key="8">
    <source>
        <dbReference type="ARBA" id="ARBA00048543"/>
    </source>
</evidence>
<comment type="pathway">
    <text evidence="1 9">Isoprenoid biosynthesis; isopentenyl diphosphate biosynthesis via DXP pathway; isopentenyl diphosphate from 1-deoxy-D-xylulose 5-phosphate: step 1/6.</text>
</comment>
<feature type="binding site" evidence="9">
    <location>
        <position position="213"/>
    </location>
    <ligand>
        <name>1-deoxy-D-xylulose 5-phosphate</name>
        <dbReference type="ChEBI" id="CHEBI:57792"/>
    </ligand>
</feature>
<gene>
    <name evidence="9 13" type="primary">dxr</name>
    <name evidence="13" type="ORF">FTV88_2110</name>
</gene>
<comment type="catalytic activity">
    <reaction evidence="8">
        <text>2-C-methyl-D-erythritol 4-phosphate + NADP(+) = 1-deoxy-D-xylulose 5-phosphate + NADPH + H(+)</text>
        <dbReference type="Rhea" id="RHEA:13717"/>
        <dbReference type="ChEBI" id="CHEBI:15378"/>
        <dbReference type="ChEBI" id="CHEBI:57783"/>
        <dbReference type="ChEBI" id="CHEBI:57792"/>
        <dbReference type="ChEBI" id="CHEBI:58262"/>
        <dbReference type="ChEBI" id="CHEBI:58349"/>
        <dbReference type="EC" id="1.1.1.267"/>
    </reaction>
    <physiologicalReaction direction="right-to-left" evidence="8">
        <dbReference type="Rhea" id="RHEA:13719"/>
    </physiologicalReaction>
</comment>
<dbReference type="Pfam" id="PF08436">
    <property type="entry name" value="DXP_redisom_C"/>
    <property type="match status" value="1"/>
</dbReference>
<feature type="binding site" evidence="9">
    <location>
        <position position="222"/>
    </location>
    <ligand>
        <name>Mn(2+)</name>
        <dbReference type="ChEBI" id="CHEBI:29035"/>
    </ligand>
</feature>
<evidence type="ECO:0000259" key="12">
    <source>
        <dbReference type="Pfam" id="PF13288"/>
    </source>
</evidence>
<feature type="binding site" evidence="9">
    <location>
        <position position="15"/>
    </location>
    <ligand>
        <name>NADPH</name>
        <dbReference type="ChEBI" id="CHEBI:57783"/>
    </ligand>
</feature>
<keyword evidence="3 9" id="KW-0479">Metal-binding</keyword>
<feature type="binding site" evidence="9">
    <location>
        <position position="222"/>
    </location>
    <ligand>
        <name>1-deoxy-D-xylulose 5-phosphate</name>
        <dbReference type="ChEBI" id="CHEBI:57792"/>
    </ligand>
</feature>
<dbReference type="UniPathway" id="UPA00056">
    <property type="reaction ID" value="UER00092"/>
</dbReference>
<feature type="binding site" evidence="9">
    <location>
        <position position="40"/>
    </location>
    <ligand>
        <name>NADPH</name>
        <dbReference type="ChEBI" id="CHEBI:57783"/>
    </ligand>
</feature>
<keyword evidence="7 9" id="KW-0414">Isoprene biosynthesis</keyword>
<comment type="caution">
    <text evidence="9">Lacks conserved residue(s) required for the propagation of feature annotation.</text>
</comment>
<dbReference type="EC" id="1.1.1.267" evidence="9"/>
<dbReference type="InterPro" id="IPR013644">
    <property type="entry name" value="DXP_reductoisomerase_C"/>
</dbReference>
<dbReference type="SUPFAM" id="SSF55347">
    <property type="entry name" value="Glyceraldehyde-3-phosphate dehydrogenase-like, C-terminal domain"/>
    <property type="match status" value="1"/>
</dbReference>
<keyword evidence="9" id="KW-0460">Magnesium</keyword>
<dbReference type="SUPFAM" id="SSF69055">
    <property type="entry name" value="1-deoxy-D-xylulose-5-phosphate reductoisomerase, C-terminal domain"/>
    <property type="match status" value="1"/>
</dbReference>
<dbReference type="InterPro" id="IPR026877">
    <property type="entry name" value="DXPR_C"/>
</dbReference>
<proteinExistence type="inferred from homology"/>
<evidence type="ECO:0000256" key="4">
    <source>
        <dbReference type="ARBA" id="ARBA00022857"/>
    </source>
</evidence>
<dbReference type="PANTHER" id="PTHR30525">
    <property type="entry name" value="1-DEOXY-D-XYLULOSE 5-PHOSPHATE REDUCTOISOMERASE"/>
    <property type="match status" value="1"/>
</dbReference>
<evidence type="ECO:0000313" key="14">
    <source>
        <dbReference type="Proteomes" id="UP000366051"/>
    </source>
</evidence>
<dbReference type="Gene3D" id="3.40.50.720">
    <property type="entry name" value="NAD(P)-binding Rossmann-like Domain"/>
    <property type="match status" value="1"/>
</dbReference>
<dbReference type="SUPFAM" id="SSF51735">
    <property type="entry name" value="NAD(P)-binding Rossmann-fold domains"/>
    <property type="match status" value="1"/>
</dbReference>
<feature type="binding site" evidence="9">
    <location>
        <position position="206"/>
    </location>
    <ligand>
        <name>NADPH</name>
        <dbReference type="ChEBI" id="CHEBI:57783"/>
    </ligand>
</feature>
<keyword evidence="4 9" id="KW-0521">NADP</keyword>
<dbReference type="GO" id="GO:0016853">
    <property type="term" value="F:isomerase activity"/>
    <property type="evidence" value="ECO:0007669"/>
    <property type="project" value="UniProtKB-KW"/>
</dbReference>
<dbReference type="PANTHER" id="PTHR30525:SF0">
    <property type="entry name" value="1-DEOXY-D-XYLULOSE 5-PHOSPHATE REDUCTOISOMERASE, CHLOROPLASTIC"/>
    <property type="match status" value="1"/>
</dbReference>
<feature type="binding site" evidence="9">
    <location>
        <position position="12"/>
    </location>
    <ligand>
        <name>NADPH</name>
        <dbReference type="ChEBI" id="CHEBI:57783"/>
    </ligand>
</feature>
<feature type="binding site" evidence="9">
    <location>
        <position position="154"/>
    </location>
    <ligand>
        <name>1-deoxy-D-xylulose 5-phosphate</name>
        <dbReference type="ChEBI" id="CHEBI:57792"/>
    </ligand>
</feature>
<feature type="binding site" evidence="9">
    <location>
        <position position="14"/>
    </location>
    <ligand>
        <name>NADPH</name>
        <dbReference type="ChEBI" id="CHEBI:57783"/>
    </ligand>
</feature>
<feature type="binding site" evidence="9">
    <location>
        <position position="219"/>
    </location>
    <ligand>
        <name>1-deoxy-D-xylulose 5-phosphate</name>
        <dbReference type="ChEBI" id="CHEBI:57792"/>
    </ligand>
</feature>
<sequence>MLTKAIAILGSTGSIGKQTLEVVDQHPQALQVVALAAHSNWQELLEQTKKYKPSLVAMMDSTGAQELAQALYEQAIDVPVMVGEEGLIAVATHEQADTVVTAVSGAIGLRPTVSAIEQGKNIALANKETLVAAGALIMDMVKEKGVSLLPVDSEHSAIFQCIQQQDCEQARLILTASGGPFRDYSLEQLKKVTAEDALRHPNWRMGPKITIDSATLMNKGLEVIEARWLFDVDFDRIDVLIHPQSIIHSMVEFTDRSVIAQLGLPDMRLPIQYALSYPQRWESCWPKLDLTTLTGLTFQQPDYKRFPALELALEAGRADGSMPAVMNGANEVAVHAFLQRKIGFMDIPKIVKETMNRHEWVAKPQLAHIQEADQWAREFAISMVKLTREDSE</sequence>
<evidence type="ECO:0000256" key="5">
    <source>
        <dbReference type="ARBA" id="ARBA00023002"/>
    </source>
</evidence>
<dbReference type="Pfam" id="PF02670">
    <property type="entry name" value="DXP_reductoisom"/>
    <property type="match status" value="1"/>
</dbReference>
<dbReference type="PIRSF" id="PIRSF006205">
    <property type="entry name" value="Dxp_reductismrs"/>
    <property type="match status" value="1"/>
</dbReference>
<reference evidence="14" key="1">
    <citation type="submission" date="2019-11" db="EMBL/GenBank/DDBJ databases">
        <title>Genome sequence of Heliorestis convoluta strain HH, an alkaliphilic and minimalistic phototrophic bacterium from a soda lake in Egypt.</title>
        <authorList>
            <person name="Dewey E.D."/>
            <person name="Stokes L.M."/>
            <person name="Burchell B.M."/>
            <person name="Shaffer K.N."/>
            <person name="Huntington A.M."/>
            <person name="Baker J.M."/>
            <person name="Nadendla S."/>
            <person name="Giglio M.G."/>
            <person name="Touchman J.W."/>
            <person name="Blankenship R.E."/>
            <person name="Madigan M.T."/>
            <person name="Sattley W.M."/>
        </authorList>
    </citation>
    <scope>NUCLEOTIDE SEQUENCE [LARGE SCALE GENOMIC DNA]</scope>
    <source>
        <strain evidence="14">HH</strain>
    </source>
</reference>